<gene>
    <name evidence="6" type="ORF">CWI73_08890</name>
</gene>
<dbReference type="GO" id="GO:0030272">
    <property type="term" value="F:5-formyltetrahydrofolate cyclo-ligase activity"/>
    <property type="evidence" value="ECO:0007669"/>
    <property type="project" value="UniProtKB-EC"/>
</dbReference>
<comment type="catalytic activity">
    <reaction evidence="5">
        <text>(6S)-5-formyl-5,6,7,8-tetrahydrofolate + ATP = (6R)-5,10-methenyltetrahydrofolate + ADP + phosphate</text>
        <dbReference type="Rhea" id="RHEA:10488"/>
        <dbReference type="ChEBI" id="CHEBI:30616"/>
        <dbReference type="ChEBI" id="CHEBI:43474"/>
        <dbReference type="ChEBI" id="CHEBI:57455"/>
        <dbReference type="ChEBI" id="CHEBI:57457"/>
        <dbReference type="ChEBI" id="CHEBI:456216"/>
        <dbReference type="EC" id="6.3.3.2"/>
    </reaction>
</comment>
<evidence type="ECO:0000256" key="2">
    <source>
        <dbReference type="ARBA" id="ARBA00022741"/>
    </source>
</evidence>
<reference evidence="6 7" key="1">
    <citation type="journal article" date="2011" name="Front. Microbiol.">
        <title>Genomic signatures of strain selection and enhancement in Bacillus atrophaeus var. globigii, a historical biowarfare simulant.</title>
        <authorList>
            <person name="Gibbons H.S."/>
            <person name="Broomall S.M."/>
            <person name="McNew L.A."/>
            <person name="Daligault H."/>
            <person name="Chapman C."/>
            <person name="Bruce D."/>
            <person name="Karavis M."/>
            <person name="Krepps M."/>
            <person name="McGregor P.A."/>
            <person name="Hong C."/>
            <person name="Park K.H."/>
            <person name="Akmal A."/>
            <person name="Feldman A."/>
            <person name="Lin J.S."/>
            <person name="Chang W.E."/>
            <person name="Higgs B.W."/>
            <person name="Demirev P."/>
            <person name="Lindquist J."/>
            <person name="Liem A."/>
            <person name="Fochler E."/>
            <person name="Read T.D."/>
            <person name="Tapia R."/>
            <person name="Johnson S."/>
            <person name="Bishop-Lilly K.A."/>
            <person name="Detter C."/>
            <person name="Han C."/>
            <person name="Sozhamannan S."/>
            <person name="Rosenzweig C.N."/>
            <person name="Skowronski E.W."/>
        </authorList>
    </citation>
    <scope>NUCLEOTIDE SEQUENCE [LARGE SCALE GENOMIC DNA]</scope>
    <source>
        <strain evidence="6 7">TPS4-2</strain>
    </source>
</reference>
<evidence type="ECO:0000256" key="1">
    <source>
        <dbReference type="ARBA" id="ARBA00010638"/>
    </source>
</evidence>
<dbReference type="PIRSF" id="PIRSF006806">
    <property type="entry name" value="FTHF_cligase"/>
    <property type="match status" value="1"/>
</dbReference>
<dbReference type="AlphaFoldDB" id="A0A432YRM5"/>
<dbReference type="PANTHER" id="PTHR23407">
    <property type="entry name" value="ATPASE INHIBITOR/5-FORMYLTETRAHYDROFOLATE CYCLO-LIGASE"/>
    <property type="match status" value="1"/>
</dbReference>
<accession>A0A432YRM5</accession>
<dbReference type="InterPro" id="IPR037171">
    <property type="entry name" value="NagB/RpiA_transferase-like"/>
</dbReference>
<dbReference type="EMBL" id="PIQA01000006">
    <property type="protein sequence ID" value="RUO64264.1"/>
    <property type="molecule type" value="Genomic_DNA"/>
</dbReference>
<organism evidence="6 7">
    <name type="scientific">Idiomarina piscisalsi</name>
    <dbReference type="NCBI Taxonomy" id="1096243"/>
    <lineage>
        <taxon>Bacteria</taxon>
        <taxon>Pseudomonadati</taxon>
        <taxon>Pseudomonadota</taxon>
        <taxon>Gammaproteobacteria</taxon>
        <taxon>Alteromonadales</taxon>
        <taxon>Idiomarinaceae</taxon>
        <taxon>Idiomarina</taxon>
    </lineage>
</organism>
<dbReference type="RefSeq" id="WP_126752445.1">
    <property type="nucleotide sequence ID" value="NZ_JBHUMT010000015.1"/>
</dbReference>
<comment type="similarity">
    <text evidence="1 5">Belongs to the 5-formyltetrahydrofolate cyclo-ligase family.</text>
</comment>
<dbReference type="PANTHER" id="PTHR23407:SF1">
    <property type="entry name" value="5-FORMYLTETRAHYDROFOLATE CYCLO-LIGASE"/>
    <property type="match status" value="1"/>
</dbReference>
<dbReference type="GO" id="GO:0005524">
    <property type="term" value="F:ATP binding"/>
    <property type="evidence" value="ECO:0007669"/>
    <property type="project" value="UniProtKB-KW"/>
</dbReference>
<dbReference type="GO" id="GO:0009396">
    <property type="term" value="P:folic acid-containing compound biosynthetic process"/>
    <property type="evidence" value="ECO:0007669"/>
    <property type="project" value="TreeGrafter"/>
</dbReference>
<dbReference type="Pfam" id="PF01812">
    <property type="entry name" value="5-FTHF_cyc-lig"/>
    <property type="match status" value="1"/>
</dbReference>
<evidence type="ECO:0000256" key="3">
    <source>
        <dbReference type="ARBA" id="ARBA00022840"/>
    </source>
</evidence>
<dbReference type="EC" id="6.3.3.2" evidence="5"/>
<dbReference type="GO" id="GO:0046872">
    <property type="term" value="F:metal ion binding"/>
    <property type="evidence" value="ECO:0007669"/>
    <property type="project" value="UniProtKB-KW"/>
</dbReference>
<sequence length="195" mass="22360">MTRQELRRKLQQIRRSLPQDYAKQAGMAVADAVEQRLRGLEPAQTTVAVYHSFAGELPTQPVIQRLWENGFQTVLPVLHPFAKGHLLFLRHTPDTRMTQNKYGIEEPELRVDNVVPLTDIDVLLLPLVGFDEKGNRLGMGGGYYDRTLAQWYNGHTPHLFPIGLSYDEQRVSELPVEAWDIPLPEIITPGKHWRF</sequence>
<dbReference type="SUPFAM" id="SSF100950">
    <property type="entry name" value="NagB/RpiA/CoA transferase-like"/>
    <property type="match status" value="1"/>
</dbReference>
<dbReference type="Gene3D" id="3.40.50.10420">
    <property type="entry name" value="NagB/RpiA/CoA transferase-like"/>
    <property type="match status" value="1"/>
</dbReference>
<feature type="binding site" evidence="4">
    <location>
        <begin position="3"/>
        <end position="7"/>
    </location>
    <ligand>
        <name>ATP</name>
        <dbReference type="ChEBI" id="CHEBI:30616"/>
    </ligand>
</feature>
<comment type="cofactor">
    <cofactor evidence="5">
        <name>Mg(2+)</name>
        <dbReference type="ChEBI" id="CHEBI:18420"/>
    </cofactor>
</comment>
<keyword evidence="6" id="KW-0436">Ligase</keyword>
<dbReference type="Proteomes" id="UP000288361">
    <property type="component" value="Unassembled WGS sequence"/>
</dbReference>
<keyword evidence="3 4" id="KW-0067">ATP-binding</keyword>
<evidence type="ECO:0000256" key="4">
    <source>
        <dbReference type="PIRSR" id="PIRSR006806-1"/>
    </source>
</evidence>
<name>A0A432YRM5_9GAMM</name>
<proteinExistence type="inferred from homology"/>
<keyword evidence="5" id="KW-0460">Magnesium</keyword>
<keyword evidence="2 4" id="KW-0547">Nucleotide-binding</keyword>
<evidence type="ECO:0000256" key="5">
    <source>
        <dbReference type="RuleBase" id="RU361279"/>
    </source>
</evidence>
<dbReference type="InterPro" id="IPR024185">
    <property type="entry name" value="FTHF_cligase-like_sf"/>
</dbReference>
<dbReference type="InterPro" id="IPR002698">
    <property type="entry name" value="FTHF_cligase"/>
</dbReference>
<keyword evidence="5" id="KW-0479">Metal-binding</keyword>
<dbReference type="GO" id="GO:0035999">
    <property type="term" value="P:tetrahydrofolate interconversion"/>
    <property type="evidence" value="ECO:0007669"/>
    <property type="project" value="TreeGrafter"/>
</dbReference>
<feature type="binding site" evidence="4">
    <location>
        <begin position="136"/>
        <end position="144"/>
    </location>
    <ligand>
        <name>ATP</name>
        <dbReference type="ChEBI" id="CHEBI:30616"/>
    </ligand>
</feature>
<comment type="caution">
    <text evidence="6">The sequence shown here is derived from an EMBL/GenBank/DDBJ whole genome shotgun (WGS) entry which is preliminary data.</text>
</comment>
<feature type="binding site" evidence="4">
    <location>
        <position position="56"/>
    </location>
    <ligand>
        <name>substrate</name>
    </ligand>
</feature>
<evidence type="ECO:0000313" key="6">
    <source>
        <dbReference type="EMBL" id="RUO64264.1"/>
    </source>
</evidence>
<protein>
    <recommendedName>
        <fullName evidence="5">5-formyltetrahydrofolate cyclo-ligase</fullName>
        <ecNumber evidence="5">6.3.3.2</ecNumber>
    </recommendedName>
</protein>
<evidence type="ECO:0000313" key="7">
    <source>
        <dbReference type="Proteomes" id="UP000288361"/>
    </source>
</evidence>
<dbReference type="NCBIfam" id="TIGR02727">
    <property type="entry name" value="MTHFS_bact"/>
    <property type="match status" value="1"/>
</dbReference>